<keyword evidence="3" id="KW-0645">Protease</keyword>
<dbReference type="PANTHER" id="PTHR42776:SF27">
    <property type="entry name" value="DIPEPTIDYL PEPTIDASE FAMILY MEMBER 6"/>
    <property type="match status" value="1"/>
</dbReference>
<evidence type="ECO:0000256" key="3">
    <source>
        <dbReference type="ARBA" id="ARBA00022825"/>
    </source>
</evidence>
<name>A0A6H0XXY5_9PEZI</name>
<accession>A0A6H0XXY5</accession>
<keyword evidence="7" id="KW-1185">Reference proteome</keyword>
<dbReference type="GO" id="GO:0004252">
    <property type="term" value="F:serine-type endopeptidase activity"/>
    <property type="evidence" value="ECO:0007669"/>
    <property type="project" value="TreeGrafter"/>
</dbReference>
<keyword evidence="3" id="KW-0720">Serine protease</keyword>
<keyword evidence="2" id="KW-0378">Hydrolase</keyword>
<dbReference type="Pfam" id="PF07676">
    <property type="entry name" value="PD40"/>
    <property type="match status" value="3"/>
</dbReference>
<dbReference type="AlphaFoldDB" id="A0A6H0XXY5"/>
<dbReference type="Proteomes" id="UP000503462">
    <property type="component" value="Chromosome 3"/>
</dbReference>
<dbReference type="GO" id="GO:0006508">
    <property type="term" value="P:proteolysis"/>
    <property type="evidence" value="ECO:0007669"/>
    <property type="project" value="InterPro"/>
</dbReference>
<dbReference type="SUPFAM" id="SSF53474">
    <property type="entry name" value="alpha/beta-Hydrolases"/>
    <property type="match status" value="1"/>
</dbReference>
<organism evidence="6 7">
    <name type="scientific">Peltaster fructicola</name>
    <dbReference type="NCBI Taxonomy" id="286661"/>
    <lineage>
        <taxon>Eukaryota</taxon>
        <taxon>Fungi</taxon>
        <taxon>Dikarya</taxon>
        <taxon>Ascomycota</taxon>
        <taxon>Pezizomycotina</taxon>
        <taxon>Dothideomycetes</taxon>
        <taxon>Dothideomycetes incertae sedis</taxon>
        <taxon>Peltaster</taxon>
    </lineage>
</organism>
<protein>
    <recommendedName>
        <fullName evidence="4">Dipeptidyl-peptidase V</fullName>
    </recommendedName>
</protein>
<proteinExistence type="inferred from homology"/>
<dbReference type="InterPro" id="IPR011042">
    <property type="entry name" value="6-blade_b-propeller_TolB-like"/>
</dbReference>
<dbReference type="InterPro" id="IPR029058">
    <property type="entry name" value="AB_hydrolase_fold"/>
</dbReference>
<gene>
    <name evidence="6" type="ORF">AMS68_005111</name>
</gene>
<dbReference type="OrthoDB" id="43744at2759"/>
<dbReference type="PANTHER" id="PTHR42776">
    <property type="entry name" value="SERINE PEPTIDASE S9 FAMILY MEMBER"/>
    <property type="match status" value="1"/>
</dbReference>
<evidence type="ECO:0000256" key="2">
    <source>
        <dbReference type="ARBA" id="ARBA00022801"/>
    </source>
</evidence>
<evidence type="ECO:0000313" key="6">
    <source>
        <dbReference type="EMBL" id="QIW99593.1"/>
    </source>
</evidence>
<dbReference type="Gene3D" id="3.40.50.1820">
    <property type="entry name" value="alpha/beta hydrolase"/>
    <property type="match status" value="1"/>
</dbReference>
<sequence length="665" mass="73227">MTKDDISSFITSILDVSVPSAVNLADNGKTLVYTVSRDPFNSQKDGEHDVASVWHAVTNETNSARQLTSGLYNDRLPALSPDGSLVVFTSDRAKRGSSSAIYALSLSGGEAYALTSAMNEQPIDQLKWSPDGRFIAFTSADEKSDARKKKDEAKDDANVWGQEWEHNRLRVLHVESRDIKTMVSMDQHVVKFDWSPDGKSLAFNTQASSEIDAFVLSGSTIYTVSADSSDLKKVAHTPTALQSLSYTADSIYFIGSVTPEFAVSAQAVYKIDVQGGLSDCKRIAHGDHSCALETRRAERDVAYYVQMGMKDHISIVDGGHLIDGLTASIKAWDIAQLEDSNGNVVVALVKGDINNPGEVYTKCSSDGSLTQVSNHGSSWADKDLAAARYLSCKSTDDTTHLEGVLFTPKRFADDNGFPNKPMATVVAVHGGPYYRITDSFNPSAYYFTNVFLKAGYAVMHPNYRGSSGRGEAFADKARGAMGVYDEPDVIALTQYCIEKGYSDRDQLIVSGWSQGGFLSYLCSVRNGMHGFGWRFKGAIPGAGVTDWDTMCFSSDVGYIEAELGGRGAWSTDFSDTESRAGSAIWHVKSAAQEKRIPEMLMLHGANDERVPIEQARAFRRALQWHKLPFEYVEYPREGHLIKERKHLEDMVKRSLRFVDQHLTKN</sequence>
<evidence type="ECO:0000259" key="5">
    <source>
        <dbReference type="Pfam" id="PF00326"/>
    </source>
</evidence>
<evidence type="ECO:0000256" key="1">
    <source>
        <dbReference type="ARBA" id="ARBA00010040"/>
    </source>
</evidence>
<dbReference type="Gene3D" id="2.120.10.30">
    <property type="entry name" value="TolB, C-terminal domain"/>
    <property type="match status" value="2"/>
</dbReference>
<evidence type="ECO:0000256" key="4">
    <source>
        <dbReference type="ARBA" id="ARBA00032829"/>
    </source>
</evidence>
<dbReference type="InterPro" id="IPR011659">
    <property type="entry name" value="WD40"/>
</dbReference>
<dbReference type="EMBL" id="CP051141">
    <property type="protein sequence ID" value="QIW99593.1"/>
    <property type="molecule type" value="Genomic_DNA"/>
</dbReference>
<dbReference type="SUPFAM" id="SSF69304">
    <property type="entry name" value="Tricorn protease N-terminal domain"/>
    <property type="match status" value="1"/>
</dbReference>
<reference evidence="6 7" key="1">
    <citation type="journal article" date="2016" name="Sci. Rep.">
        <title>Peltaster fructicola genome reveals evolution from an invasive phytopathogen to an ectophytic parasite.</title>
        <authorList>
            <person name="Xu C."/>
            <person name="Chen H."/>
            <person name="Gleason M.L."/>
            <person name="Xu J.R."/>
            <person name="Liu H."/>
            <person name="Zhang R."/>
            <person name="Sun G."/>
        </authorList>
    </citation>
    <scope>NUCLEOTIDE SEQUENCE [LARGE SCALE GENOMIC DNA]</scope>
    <source>
        <strain evidence="6 7">LNHT1506</strain>
    </source>
</reference>
<evidence type="ECO:0000313" key="7">
    <source>
        <dbReference type="Proteomes" id="UP000503462"/>
    </source>
</evidence>
<comment type="similarity">
    <text evidence="1">Belongs to the peptidase S9C family.</text>
</comment>
<feature type="domain" description="Peptidase S9 prolyl oligopeptidase catalytic" evidence="5">
    <location>
        <begin position="450"/>
        <end position="664"/>
    </location>
</feature>
<dbReference type="Pfam" id="PF00326">
    <property type="entry name" value="Peptidase_S9"/>
    <property type="match status" value="1"/>
</dbReference>
<dbReference type="InterPro" id="IPR001375">
    <property type="entry name" value="Peptidase_S9_cat"/>
</dbReference>